<accession>A0ABP7DTJ3</accession>
<feature type="region of interest" description="Disordered" evidence="1">
    <location>
        <begin position="1"/>
        <end position="83"/>
    </location>
</feature>
<gene>
    <name evidence="2" type="ORF">GCM10022268_18610</name>
</gene>
<sequence length="83" mass="8361">MAGDQHDDRNGDALPESHVGTDPASSPAARDDDARSDLEQAVAARSDAVERGEGGPDTVTAPGDFAGTGGTGGVVRNQDQDAQ</sequence>
<reference evidence="3" key="1">
    <citation type="journal article" date="2019" name="Int. J. Syst. Evol. Microbiol.">
        <title>The Global Catalogue of Microorganisms (GCM) 10K type strain sequencing project: providing services to taxonomists for standard genome sequencing and annotation.</title>
        <authorList>
            <consortium name="The Broad Institute Genomics Platform"/>
            <consortium name="The Broad Institute Genome Sequencing Center for Infectious Disease"/>
            <person name="Wu L."/>
            <person name="Ma J."/>
        </authorList>
    </citation>
    <scope>NUCLEOTIDE SEQUENCE [LARGE SCALE GENOMIC DNA]</scope>
    <source>
        <strain evidence="3">JCM 17498</strain>
    </source>
</reference>
<evidence type="ECO:0000313" key="3">
    <source>
        <dbReference type="Proteomes" id="UP001500523"/>
    </source>
</evidence>
<dbReference type="Proteomes" id="UP001500523">
    <property type="component" value="Unassembled WGS sequence"/>
</dbReference>
<protein>
    <submittedName>
        <fullName evidence="2">Uncharacterized protein</fullName>
    </submittedName>
</protein>
<keyword evidence="3" id="KW-1185">Reference proteome</keyword>
<proteinExistence type="predicted"/>
<organism evidence="2 3">
    <name type="scientific">Sphingomonas cynarae</name>
    <dbReference type="NCBI Taxonomy" id="930197"/>
    <lineage>
        <taxon>Bacteria</taxon>
        <taxon>Pseudomonadati</taxon>
        <taxon>Pseudomonadota</taxon>
        <taxon>Alphaproteobacteria</taxon>
        <taxon>Sphingomonadales</taxon>
        <taxon>Sphingomonadaceae</taxon>
        <taxon>Sphingomonas</taxon>
    </lineage>
</organism>
<name>A0ABP7DTJ3_9SPHN</name>
<evidence type="ECO:0000256" key="1">
    <source>
        <dbReference type="SAM" id="MobiDB-lite"/>
    </source>
</evidence>
<dbReference type="RefSeq" id="WP_344693114.1">
    <property type="nucleotide sequence ID" value="NZ_BAABBF010000004.1"/>
</dbReference>
<feature type="compositionally biased region" description="Basic and acidic residues" evidence="1">
    <location>
        <begin position="29"/>
        <end position="38"/>
    </location>
</feature>
<evidence type="ECO:0000313" key="2">
    <source>
        <dbReference type="EMBL" id="GAA3709702.1"/>
    </source>
</evidence>
<feature type="compositionally biased region" description="Basic and acidic residues" evidence="1">
    <location>
        <begin position="1"/>
        <end position="11"/>
    </location>
</feature>
<comment type="caution">
    <text evidence="2">The sequence shown here is derived from an EMBL/GenBank/DDBJ whole genome shotgun (WGS) entry which is preliminary data.</text>
</comment>
<dbReference type="EMBL" id="BAABBF010000004">
    <property type="protein sequence ID" value="GAA3709702.1"/>
    <property type="molecule type" value="Genomic_DNA"/>
</dbReference>